<organism evidence="2 3">
    <name type="scientific">Mesorhizobium metallidurans STM 2683</name>
    <dbReference type="NCBI Taxonomy" id="1297569"/>
    <lineage>
        <taxon>Bacteria</taxon>
        <taxon>Pseudomonadati</taxon>
        <taxon>Pseudomonadota</taxon>
        <taxon>Alphaproteobacteria</taxon>
        <taxon>Hyphomicrobiales</taxon>
        <taxon>Phyllobacteriaceae</taxon>
        <taxon>Mesorhizobium</taxon>
    </lineage>
</organism>
<protein>
    <submittedName>
        <fullName evidence="2">Uncharacterized protein</fullName>
    </submittedName>
</protein>
<sequence length="317" mass="32002">MPAETLPTLKMHQEMIQKVATTAPASDATTPAVTSGATNPAAPVPGANSFTEAQAKSAIEKAGYADVSGLTKDDQGIWRGTGARTASRRRSRSTTEATLLPEPSDQKARKGLFDNYDDANDAVGELVATGVPPDDISIVANNATGWHKDEETEAGEDAATGAGVGAVIGGAGGLATGLGLMAIPGVGPVVAAGWLAATAVGAVGGAVVGGAAGGIIDAMTSAGVPENDAHVCAEGVRRGGTMVAAKVDDNLAPNAEQILKQYNSVDVAGRRNQYEAGAGPVSTRTPKSTLEKTCSRLDADAIFDAKLARRPRPPCSF</sequence>
<comment type="caution">
    <text evidence="2">The sequence shown here is derived from an EMBL/GenBank/DDBJ whole genome shotgun (WGS) entry which is preliminary data.</text>
</comment>
<dbReference type="PANTHER" id="PTHR36109">
    <property type="entry name" value="MEMBRANE PROTEIN-RELATED"/>
    <property type="match status" value="1"/>
</dbReference>
<dbReference type="Proteomes" id="UP000012062">
    <property type="component" value="Unassembled WGS sequence"/>
</dbReference>
<dbReference type="EMBL" id="CAUM01000069">
    <property type="protein sequence ID" value="CCV05615.1"/>
    <property type="molecule type" value="Genomic_DNA"/>
</dbReference>
<feature type="region of interest" description="Disordered" evidence="1">
    <location>
        <begin position="20"/>
        <end position="45"/>
    </location>
</feature>
<accession>M5EN53</accession>
<proteinExistence type="predicted"/>
<evidence type="ECO:0000256" key="1">
    <source>
        <dbReference type="SAM" id="MobiDB-lite"/>
    </source>
</evidence>
<reference evidence="2 3" key="1">
    <citation type="submission" date="2013-02" db="EMBL/GenBank/DDBJ databases">
        <authorList>
            <person name="Genoscope - CEA"/>
        </authorList>
    </citation>
    <scope>NUCLEOTIDE SEQUENCE [LARGE SCALE GENOMIC DNA]</scope>
    <source>
        <strain evidence="2 3">STM 2683</strain>
    </source>
</reference>
<keyword evidence="3" id="KW-1185">Reference proteome</keyword>
<dbReference type="InterPro" id="IPR052948">
    <property type="entry name" value="Low_temp-induced_all0457"/>
</dbReference>
<dbReference type="STRING" id="1297569.MESS2_1600007"/>
<feature type="region of interest" description="Disordered" evidence="1">
    <location>
        <begin position="78"/>
        <end position="109"/>
    </location>
</feature>
<evidence type="ECO:0000313" key="2">
    <source>
        <dbReference type="EMBL" id="CCV05615.1"/>
    </source>
</evidence>
<name>M5EN53_9HYPH</name>
<dbReference type="PANTHER" id="PTHR36109:SF2">
    <property type="entry name" value="MEMBRANE PROTEIN"/>
    <property type="match status" value="1"/>
</dbReference>
<feature type="compositionally biased region" description="Low complexity" evidence="1">
    <location>
        <begin position="20"/>
        <end position="35"/>
    </location>
</feature>
<evidence type="ECO:0000313" key="3">
    <source>
        <dbReference type="Proteomes" id="UP000012062"/>
    </source>
</evidence>
<dbReference type="AlphaFoldDB" id="M5EN53"/>
<gene>
    <name evidence="2" type="ORF">MESS2_1600007</name>
</gene>
<dbReference type="eggNOG" id="COG4572">
    <property type="taxonomic scope" value="Bacteria"/>
</dbReference>